<sequence length="232" mass="24099">MKKKLLWAAGIVVVIAIVAFAAGPWVYKNWIVTDADAELALPSQTQGATVDVAGNWSVVAGPSTDDARTQAGYRVDEVLRGENITVNGRTTEVSGGITVTGSTLQSGTITVDVASIRSPDSSRDNRFRGTNIMDTAAHPTATFTITRPVDISGVPASGARATVSATGTMTIKGVERPVTTDLAVARSGSSVIVQGSIPVTWSDYGVEAPSIGSFVTVDKTGSIEFLVNLSRS</sequence>
<evidence type="ECO:0000313" key="3">
    <source>
        <dbReference type="EMBL" id="WUM18596.1"/>
    </source>
</evidence>
<dbReference type="InterPro" id="IPR007372">
    <property type="entry name" value="Lipid/polyisoprenoid-bd_YceI"/>
</dbReference>
<dbReference type="EMBL" id="CP108021">
    <property type="protein sequence ID" value="WUM18596.1"/>
    <property type="molecule type" value="Genomic_DNA"/>
</dbReference>
<keyword evidence="4" id="KW-1185">Reference proteome</keyword>
<reference evidence="3 4" key="1">
    <citation type="submission" date="2022-10" db="EMBL/GenBank/DDBJ databases">
        <title>The complete genomes of actinobacterial strains from the NBC collection.</title>
        <authorList>
            <person name="Joergensen T.S."/>
            <person name="Alvarez Arevalo M."/>
            <person name="Sterndorff E.B."/>
            <person name="Faurdal D."/>
            <person name="Vuksanovic O."/>
            <person name="Mourched A.-S."/>
            <person name="Charusanti P."/>
            <person name="Shaw S."/>
            <person name="Blin K."/>
            <person name="Weber T."/>
        </authorList>
    </citation>
    <scope>NUCLEOTIDE SEQUENCE [LARGE SCALE GENOMIC DNA]</scope>
    <source>
        <strain evidence="3 4">NBC_00319</strain>
    </source>
</reference>
<dbReference type="KEGG" id="whr:OG579_12660"/>
<dbReference type="InterPro" id="IPR036761">
    <property type="entry name" value="TTHA0802/YceI-like_sf"/>
</dbReference>
<dbReference type="RefSeq" id="WP_045824875.1">
    <property type="nucleotide sequence ID" value="NZ_CP108021.1"/>
</dbReference>
<evidence type="ECO:0000259" key="2">
    <source>
        <dbReference type="SMART" id="SM00867"/>
    </source>
</evidence>
<organism evidence="3 4">
    <name type="scientific">Williamsia herbipolensis</name>
    <dbReference type="NCBI Taxonomy" id="1603258"/>
    <lineage>
        <taxon>Bacteria</taxon>
        <taxon>Bacillati</taxon>
        <taxon>Actinomycetota</taxon>
        <taxon>Actinomycetes</taxon>
        <taxon>Mycobacteriales</taxon>
        <taxon>Nocardiaceae</taxon>
        <taxon>Williamsia</taxon>
    </lineage>
</organism>
<accession>A0AAU4JXU8</accession>
<dbReference type="AlphaFoldDB" id="A0AAU4JXU8"/>
<dbReference type="Proteomes" id="UP001432128">
    <property type="component" value="Chromosome"/>
</dbReference>
<gene>
    <name evidence="3" type="ORF">OG579_12660</name>
</gene>
<dbReference type="SUPFAM" id="SSF101874">
    <property type="entry name" value="YceI-like"/>
    <property type="match status" value="1"/>
</dbReference>
<dbReference type="Pfam" id="PF04264">
    <property type="entry name" value="YceI"/>
    <property type="match status" value="1"/>
</dbReference>
<evidence type="ECO:0000313" key="4">
    <source>
        <dbReference type="Proteomes" id="UP001432128"/>
    </source>
</evidence>
<name>A0AAU4JXU8_9NOCA</name>
<dbReference type="PANTHER" id="PTHR34406:SF1">
    <property type="entry name" value="PROTEIN YCEI"/>
    <property type="match status" value="1"/>
</dbReference>
<dbReference type="Gene3D" id="2.40.128.110">
    <property type="entry name" value="Lipid/polyisoprenoid-binding, YceI-like"/>
    <property type="match status" value="1"/>
</dbReference>
<evidence type="ECO:0000256" key="1">
    <source>
        <dbReference type="ARBA" id="ARBA00008812"/>
    </source>
</evidence>
<protein>
    <submittedName>
        <fullName evidence="3">YceI family protein</fullName>
    </submittedName>
</protein>
<comment type="similarity">
    <text evidence="1">Belongs to the UPF0312 family.</text>
</comment>
<dbReference type="PANTHER" id="PTHR34406">
    <property type="entry name" value="PROTEIN YCEI"/>
    <property type="match status" value="1"/>
</dbReference>
<dbReference type="SMART" id="SM00867">
    <property type="entry name" value="YceI"/>
    <property type="match status" value="1"/>
</dbReference>
<feature type="domain" description="Lipid/polyisoprenoid-binding YceI-like" evidence="2">
    <location>
        <begin position="55"/>
        <end position="230"/>
    </location>
</feature>
<proteinExistence type="inferred from homology"/>